<feature type="signal peptide" evidence="11">
    <location>
        <begin position="1"/>
        <end position="24"/>
    </location>
</feature>
<keyword evidence="5 10" id="KW-1133">Transmembrane helix</keyword>
<dbReference type="SUPFAM" id="SSF56112">
    <property type="entry name" value="Protein kinase-like (PK-like)"/>
    <property type="match status" value="1"/>
</dbReference>
<feature type="domain" description="Protein kinase" evidence="12">
    <location>
        <begin position="436"/>
        <end position="703"/>
    </location>
</feature>
<organism evidence="13 14">
    <name type="scientific">Zingiber officinale</name>
    <name type="common">Ginger</name>
    <name type="synonym">Amomum zingiber</name>
    <dbReference type="NCBI Taxonomy" id="94328"/>
    <lineage>
        <taxon>Eukaryota</taxon>
        <taxon>Viridiplantae</taxon>
        <taxon>Streptophyta</taxon>
        <taxon>Embryophyta</taxon>
        <taxon>Tracheophyta</taxon>
        <taxon>Spermatophyta</taxon>
        <taxon>Magnoliopsida</taxon>
        <taxon>Liliopsida</taxon>
        <taxon>Zingiberales</taxon>
        <taxon>Zingiberaceae</taxon>
        <taxon>Zingiber</taxon>
    </lineage>
</organism>
<dbReference type="FunFam" id="3.80.10.10:FF:000379">
    <property type="entry name" value="Protein NSP-INTERACTING KINASE 2"/>
    <property type="match status" value="1"/>
</dbReference>
<reference evidence="13 14" key="1">
    <citation type="submission" date="2020-08" db="EMBL/GenBank/DDBJ databases">
        <title>Plant Genome Project.</title>
        <authorList>
            <person name="Zhang R.-G."/>
        </authorList>
    </citation>
    <scope>NUCLEOTIDE SEQUENCE [LARGE SCALE GENOMIC DNA]</scope>
    <source>
        <tissue evidence="13">Rhizome</tissue>
    </source>
</reference>
<dbReference type="Pfam" id="PF07714">
    <property type="entry name" value="PK_Tyr_Ser-Thr"/>
    <property type="match status" value="1"/>
</dbReference>
<keyword evidence="4" id="KW-0677">Repeat</keyword>
<evidence type="ECO:0000256" key="11">
    <source>
        <dbReference type="SAM" id="SignalP"/>
    </source>
</evidence>
<gene>
    <name evidence="13" type="ORF">ZIOFF_075700</name>
</gene>
<accession>A0A8J5ERB9</accession>
<dbReference type="GO" id="GO:0005524">
    <property type="term" value="F:ATP binding"/>
    <property type="evidence" value="ECO:0007669"/>
    <property type="project" value="InterPro"/>
</dbReference>
<evidence type="ECO:0000256" key="2">
    <source>
        <dbReference type="ARBA" id="ARBA00022614"/>
    </source>
</evidence>
<dbReference type="InterPro" id="IPR001611">
    <property type="entry name" value="Leu-rich_rpt"/>
</dbReference>
<keyword evidence="3 10" id="KW-0812">Transmembrane</keyword>
<feature type="chain" id="PRO_5035185974" description="Protein kinase domain-containing protein" evidence="11">
    <location>
        <begin position="25"/>
        <end position="703"/>
    </location>
</feature>
<feature type="transmembrane region" description="Helical" evidence="10">
    <location>
        <begin position="337"/>
        <end position="359"/>
    </location>
</feature>
<keyword evidence="8" id="KW-0325">Glycoprotein</keyword>
<keyword evidence="6 10" id="KW-0472">Membrane</keyword>
<dbReference type="InterPro" id="IPR001245">
    <property type="entry name" value="Ser-Thr/Tyr_kinase_cat_dom"/>
</dbReference>
<evidence type="ECO:0000259" key="12">
    <source>
        <dbReference type="PROSITE" id="PS50011"/>
    </source>
</evidence>
<keyword evidence="14" id="KW-1185">Reference proteome</keyword>
<dbReference type="GO" id="GO:0033612">
    <property type="term" value="F:receptor serine/threonine kinase binding"/>
    <property type="evidence" value="ECO:0007669"/>
    <property type="project" value="TreeGrafter"/>
</dbReference>
<evidence type="ECO:0000256" key="9">
    <source>
        <dbReference type="SAM" id="MobiDB-lite"/>
    </source>
</evidence>
<dbReference type="InterPro" id="IPR032675">
    <property type="entry name" value="LRR_dom_sf"/>
</dbReference>
<protein>
    <recommendedName>
        <fullName evidence="12">Protein kinase domain-containing protein</fullName>
    </recommendedName>
</protein>
<evidence type="ECO:0000256" key="8">
    <source>
        <dbReference type="ARBA" id="ARBA00023180"/>
    </source>
</evidence>
<dbReference type="Pfam" id="PF00560">
    <property type="entry name" value="LRR_1"/>
    <property type="match status" value="3"/>
</dbReference>
<keyword evidence="11" id="KW-0732">Signal</keyword>
<evidence type="ECO:0000256" key="1">
    <source>
        <dbReference type="ARBA" id="ARBA00004370"/>
    </source>
</evidence>
<dbReference type="Gene3D" id="3.30.200.20">
    <property type="entry name" value="Phosphorylase Kinase, domain 1"/>
    <property type="match status" value="1"/>
</dbReference>
<comment type="caution">
    <text evidence="13">The sequence shown here is derived from an EMBL/GenBank/DDBJ whole genome shotgun (WGS) entry which is preliminary data.</text>
</comment>
<dbReference type="InterPro" id="IPR011009">
    <property type="entry name" value="Kinase-like_dom_sf"/>
</dbReference>
<keyword evidence="7" id="KW-0675">Receptor</keyword>
<dbReference type="Proteomes" id="UP000734854">
    <property type="component" value="Unassembled WGS sequence"/>
</dbReference>
<keyword evidence="2" id="KW-0433">Leucine-rich repeat</keyword>
<dbReference type="Pfam" id="PF08263">
    <property type="entry name" value="LRRNT_2"/>
    <property type="match status" value="1"/>
</dbReference>
<proteinExistence type="predicted"/>
<dbReference type="PANTHER" id="PTHR48056">
    <property type="entry name" value="LRR RECEPTOR-LIKE SERINE/THREONINE-PROTEIN KINASE-RELATED"/>
    <property type="match status" value="1"/>
</dbReference>
<evidence type="ECO:0000256" key="4">
    <source>
        <dbReference type="ARBA" id="ARBA00022737"/>
    </source>
</evidence>
<evidence type="ECO:0000313" key="13">
    <source>
        <dbReference type="EMBL" id="KAG6466495.1"/>
    </source>
</evidence>
<evidence type="ECO:0000313" key="14">
    <source>
        <dbReference type="Proteomes" id="UP000734854"/>
    </source>
</evidence>
<evidence type="ECO:0000256" key="10">
    <source>
        <dbReference type="SAM" id="Phobius"/>
    </source>
</evidence>
<dbReference type="InterPro" id="IPR013210">
    <property type="entry name" value="LRR_N_plant-typ"/>
</dbReference>
<dbReference type="AlphaFoldDB" id="A0A8J5ERB9"/>
<dbReference type="SUPFAM" id="SSF52058">
    <property type="entry name" value="L domain-like"/>
    <property type="match status" value="1"/>
</dbReference>
<evidence type="ECO:0000256" key="6">
    <source>
        <dbReference type="ARBA" id="ARBA00023136"/>
    </source>
</evidence>
<dbReference type="PROSITE" id="PS50011">
    <property type="entry name" value="PROTEIN_KINASE_DOM"/>
    <property type="match status" value="1"/>
</dbReference>
<name>A0A8J5ERB9_ZINOF</name>
<dbReference type="PANTHER" id="PTHR48056:SF37">
    <property type="entry name" value="PROTEIN KINASE DOMAIN-CONTAINING PROTEIN"/>
    <property type="match status" value="1"/>
</dbReference>
<dbReference type="GO" id="GO:0016020">
    <property type="term" value="C:membrane"/>
    <property type="evidence" value="ECO:0007669"/>
    <property type="project" value="UniProtKB-SubCell"/>
</dbReference>
<dbReference type="EMBL" id="JACMSC010000154">
    <property type="protein sequence ID" value="KAG6466495.1"/>
    <property type="molecule type" value="Genomic_DNA"/>
</dbReference>
<dbReference type="Pfam" id="PF13855">
    <property type="entry name" value="LRR_8"/>
    <property type="match status" value="1"/>
</dbReference>
<dbReference type="FunFam" id="1.10.510.10:FF:000513">
    <property type="entry name" value="Protein NSP-INTERACTING KINASE 2"/>
    <property type="match status" value="1"/>
</dbReference>
<evidence type="ECO:0000256" key="5">
    <source>
        <dbReference type="ARBA" id="ARBA00022989"/>
    </source>
</evidence>
<dbReference type="InterPro" id="IPR050647">
    <property type="entry name" value="Plant_LRR-RLKs"/>
</dbReference>
<dbReference type="Gene3D" id="3.80.10.10">
    <property type="entry name" value="Ribonuclease Inhibitor"/>
    <property type="match status" value="1"/>
</dbReference>
<evidence type="ECO:0000256" key="7">
    <source>
        <dbReference type="ARBA" id="ARBA00023170"/>
    </source>
</evidence>
<evidence type="ECO:0000256" key="3">
    <source>
        <dbReference type="ARBA" id="ARBA00022692"/>
    </source>
</evidence>
<dbReference type="InterPro" id="IPR000719">
    <property type="entry name" value="Prot_kinase_dom"/>
</dbReference>
<dbReference type="Gene3D" id="1.10.510.10">
    <property type="entry name" value="Transferase(Phosphotransferase) domain 1"/>
    <property type="match status" value="1"/>
</dbReference>
<dbReference type="GO" id="GO:0004672">
    <property type="term" value="F:protein kinase activity"/>
    <property type="evidence" value="ECO:0007669"/>
    <property type="project" value="InterPro"/>
</dbReference>
<comment type="subcellular location">
    <subcellularLocation>
        <location evidence="1">Membrane</location>
    </subcellularLocation>
</comment>
<dbReference type="FunFam" id="3.30.200.20:FF:000371">
    <property type="entry name" value="Protein NSP-INTERACTING KINASE 2"/>
    <property type="match status" value="1"/>
</dbReference>
<sequence length="703" mass="76600">MASVPVAVVLLLLVLGLEFKPSSGNPEVAALMEMKAVLDPEDRFLSSWTVDGDPCRGDFEGVACNEHGKVANISLQGKGLSGSISPAVAVLKCLSGLYLHYNALTGKIPREIGNLTELTDLYLNVNNLSGSIPVELGNMSSLQVLQLCHNQLSGSIPTQVGHLKKLSIVALQSNLLTGAIPASLGDLTQLLRLDLSFNKLFGSIPVKLAHLPQLTVLDVRNNSLSGNVPTGNSKSISCIHLFVDLYPFYELEMLFHVNEGLKSLGERFQYGNNKGLCGVGFASLQVCDLYDPLGPNKPEPFGPESRTKPQQIPESANLNSNCNDSSCSNEERSSKTIVIVVVAILVCGTISGLFACVWYRRRKQKISSALEVSDSRLSTDQPKEIYRKSASPLISLEYSGGWDPLADGRSGVGFSEEVSQSFRFNLEEVECATQYFSEVNLLGKSSFAATYKGILRDGSIVAVKSINKTSCKTDEAEFLKGLKLLTLLRHDNLVALRGFCCSRGRGECFLVYDHIPNGNLVQYLDLKENPGRVLDWPTRVSIVKGIAKGIHYLHSNRPNKPTIVHQNISAEKILIDQHFIPQLSGSGLHKLFADDVVFSTLKASAAMGYLAPEYTTVGRFTEKSDVYSFGVIIFQILAGKTNVNHLRLGHDSGKLENIVDENLHGDYSRKEAATLAGIALVCTSEVPNQRPTMETVLKQLNMN</sequence>
<feature type="region of interest" description="Disordered" evidence="9">
    <location>
        <begin position="298"/>
        <end position="323"/>
    </location>
</feature>